<keyword evidence="3" id="KW-1185">Reference proteome</keyword>
<organism evidence="2 3">
    <name type="scientific">Hemibagrus guttatus</name>
    <dbReference type="NCBI Taxonomy" id="175788"/>
    <lineage>
        <taxon>Eukaryota</taxon>
        <taxon>Metazoa</taxon>
        <taxon>Chordata</taxon>
        <taxon>Craniata</taxon>
        <taxon>Vertebrata</taxon>
        <taxon>Euteleostomi</taxon>
        <taxon>Actinopterygii</taxon>
        <taxon>Neopterygii</taxon>
        <taxon>Teleostei</taxon>
        <taxon>Ostariophysi</taxon>
        <taxon>Siluriformes</taxon>
        <taxon>Bagridae</taxon>
        <taxon>Hemibagrus</taxon>
    </lineage>
</organism>
<sequence>MAGETGERILARCGRSPVNAAGDFYRWRYDPGINPRAQMDDLLCSCHWWLQPDQLSAREVVEWVAMDRFLRVLPAEERKAVGLCNPTSPREFLERLECAVVTMEIGCDCLHTGPRPRGSWNWGPWGRGRNQRTGLTEVQWMSQCPLSQGSHR</sequence>
<evidence type="ECO:0000313" key="2">
    <source>
        <dbReference type="EMBL" id="KAK3521318.1"/>
    </source>
</evidence>
<dbReference type="Gene3D" id="1.10.4020.10">
    <property type="entry name" value="DNA breaking-rejoining enzymes"/>
    <property type="match status" value="1"/>
</dbReference>
<dbReference type="InterPro" id="IPR038269">
    <property type="entry name" value="SCAN_sf"/>
</dbReference>
<accession>A0AAE0QI06</accession>
<gene>
    <name evidence="2" type="ORF">QTP70_003180</name>
</gene>
<dbReference type="Proteomes" id="UP001274896">
    <property type="component" value="Unassembled WGS sequence"/>
</dbReference>
<dbReference type="AlphaFoldDB" id="A0AAE0QI06"/>
<protein>
    <recommendedName>
        <fullName evidence="1">SCAN box domain-containing protein</fullName>
    </recommendedName>
</protein>
<proteinExistence type="predicted"/>
<dbReference type="Pfam" id="PF02023">
    <property type="entry name" value="SCAN"/>
    <property type="match status" value="1"/>
</dbReference>
<comment type="caution">
    <text evidence="2">The sequence shown here is derived from an EMBL/GenBank/DDBJ whole genome shotgun (WGS) entry which is preliminary data.</text>
</comment>
<reference evidence="2" key="1">
    <citation type="submission" date="2023-06" db="EMBL/GenBank/DDBJ databases">
        <title>Male Hemibagrus guttatus genome.</title>
        <authorList>
            <person name="Bian C."/>
        </authorList>
    </citation>
    <scope>NUCLEOTIDE SEQUENCE</scope>
    <source>
        <strain evidence="2">Male_cb2023</strain>
        <tissue evidence="2">Muscle</tissue>
    </source>
</reference>
<evidence type="ECO:0000313" key="3">
    <source>
        <dbReference type="Proteomes" id="UP001274896"/>
    </source>
</evidence>
<dbReference type="PROSITE" id="PS50804">
    <property type="entry name" value="SCAN_BOX"/>
    <property type="match status" value="1"/>
</dbReference>
<dbReference type="SUPFAM" id="SSF47353">
    <property type="entry name" value="Retrovirus capsid dimerization domain-like"/>
    <property type="match status" value="1"/>
</dbReference>
<feature type="domain" description="SCAN box" evidence="1">
    <location>
        <begin position="24"/>
        <end position="97"/>
    </location>
</feature>
<evidence type="ECO:0000259" key="1">
    <source>
        <dbReference type="PROSITE" id="PS50804"/>
    </source>
</evidence>
<name>A0AAE0QI06_9TELE</name>
<dbReference type="InterPro" id="IPR003309">
    <property type="entry name" value="SCAN_dom"/>
</dbReference>
<dbReference type="EMBL" id="JAUCMX010000015">
    <property type="protein sequence ID" value="KAK3521318.1"/>
    <property type="molecule type" value="Genomic_DNA"/>
</dbReference>